<keyword evidence="2" id="KW-1133">Transmembrane helix</keyword>
<organism evidence="4 5">
    <name type="scientific">Apiotrichum porosum</name>
    <dbReference type="NCBI Taxonomy" id="105984"/>
    <lineage>
        <taxon>Eukaryota</taxon>
        <taxon>Fungi</taxon>
        <taxon>Dikarya</taxon>
        <taxon>Basidiomycota</taxon>
        <taxon>Agaricomycotina</taxon>
        <taxon>Tremellomycetes</taxon>
        <taxon>Trichosporonales</taxon>
        <taxon>Trichosporonaceae</taxon>
        <taxon>Apiotrichum</taxon>
    </lineage>
</organism>
<accession>A0A427XZS5</accession>
<proteinExistence type="predicted"/>
<comment type="caution">
    <text evidence="4">The sequence shown here is derived from an EMBL/GenBank/DDBJ whole genome shotgun (WGS) entry which is preliminary data.</text>
</comment>
<feature type="compositionally biased region" description="Polar residues" evidence="1">
    <location>
        <begin position="1457"/>
        <end position="1466"/>
    </location>
</feature>
<gene>
    <name evidence="4" type="ORF">EHS24_005849</name>
</gene>
<evidence type="ECO:0000313" key="4">
    <source>
        <dbReference type="EMBL" id="RSH84331.1"/>
    </source>
</evidence>
<dbReference type="InterPro" id="IPR051213">
    <property type="entry name" value="START_lipid_transfer"/>
</dbReference>
<feature type="compositionally biased region" description="Pro residues" evidence="1">
    <location>
        <begin position="1477"/>
        <end position="1491"/>
    </location>
</feature>
<feature type="transmembrane region" description="Helical" evidence="2">
    <location>
        <begin position="1565"/>
        <end position="1584"/>
    </location>
</feature>
<feature type="domain" description="START" evidence="3">
    <location>
        <begin position="464"/>
        <end position="644"/>
    </location>
</feature>
<dbReference type="GO" id="GO:0005737">
    <property type="term" value="C:cytoplasm"/>
    <property type="evidence" value="ECO:0007669"/>
    <property type="project" value="UniProtKB-ARBA"/>
</dbReference>
<dbReference type="GO" id="GO:0008289">
    <property type="term" value="F:lipid binding"/>
    <property type="evidence" value="ECO:0007669"/>
    <property type="project" value="InterPro"/>
</dbReference>
<evidence type="ECO:0000256" key="1">
    <source>
        <dbReference type="SAM" id="MobiDB-lite"/>
    </source>
</evidence>
<dbReference type="InterPro" id="IPR002913">
    <property type="entry name" value="START_lipid-bd_dom"/>
</dbReference>
<dbReference type="EMBL" id="RSCE01000003">
    <property type="protein sequence ID" value="RSH84331.1"/>
    <property type="molecule type" value="Genomic_DNA"/>
</dbReference>
<dbReference type="PANTHER" id="PTHR19308:SF54">
    <property type="entry name" value="START DOMAIN-CONTAINING PROTEIN"/>
    <property type="match status" value="1"/>
</dbReference>
<dbReference type="SUPFAM" id="SSF55961">
    <property type="entry name" value="Bet v1-like"/>
    <property type="match status" value="3"/>
</dbReference>
<dbReference type="Gene3D" id="3.30.530.20">
    <property type="match status" value="3"/>
</dbReference>
<feature type="region of interest" description="Disordered" evidence="1">
    <location>
        <begin position="1203"/>
        <end position="1228"/>
    </location>
</feature>
<dbReference type="RefSeq" id="XP_028477779.1">
    <property type="nucleotide sequence ID" value="XM_028621327.1"/>
</dbReference>
<keyword evidence="5" id="KW-1185">Reference proteome</keyword>
<evidence type="ECO:0000256" key="2">
    <source>
        <dbReference type="SAM" id="Phobius"/>
    </source>
</evidence>
<sequence>MGVENLDDGVRLETAWNEALNGSVSYIRALLSSSGSAAWKLVSAAPSTPPSPVRPSLNNGARLSSLGKITANDVVVHRRNGKGGEVFRAVVEVDCGSDINVDTFRGSLATPETRPVWDRMVEESQLLDLLDTHTRITKTNYRLGWPSSPRDAVTISKTLVDQHTLIDVSTSLPRSRHEPTYLRPAPPYVRAHVNLLAWCIQLPSASTVEPPLPEGKARITCFWSWNPKGTWAVGGAVPQHLPTVLVGLIDYIRDGSEKVPVLLDYGQDVSISGVSYDPGRVTLSANYAVIKSDDGNDGTRRQIEFGLSSTQGWDVQLHVKPQHGEESPSMGWSSFVGQSPPTVPGSAAPKRLVLRFVHSELCPDEELVRIKVSIEQTSTSNTTTGRVRINGHPVPVQQMNVEPLKNLLGGSPSTSAMSLPTVDTAESSRAGSPEGSMVIKAKKGRSAAAVRSISSLIKRNYIYFTSLLQEPEPKWRPVAESRGVSVHQLDSIDRTLVVFRAEAVFVGVGVWDLFSTIITPGTRVVWDKSYEDATLLEDVNELTDVWHFKSKASWPVSARDSVLVRTTYKSPSSVHIFGFSTENTELFPCIPPCLDPNVIRTQIDLQGWSIEALSPNTTQVTLLEQSHPGGWSNKSSIPQVMMSTLAGLGEFAIKHGAPPVTTRLGGAKAISSRYDVEKESFQFKYEAAEQRRSNSSSTATAFPPTSYSKLVKDDDVETISDKSTNSGTLTGNMECGIRVDADKWCNSIIVVVDPPPKNMSALKRHRLSPNGGGLWLTIEHDLASLAGGSVTVTVRRGTQAPGGKASITVNGAKLKVDNEDLSETDVQHLKKQKRSKPSRVALDQPPALGVVRKRQSNLSLRSTAQNGIFDPYATITQATAFTKLYMPISRFYTQAAESTRAALVPIGATSAVPTAGSTPVDAAVRALGQLTRIHADRDGESTDPFGWQPVADRDGLKVEKRIVAHVSDSFPVFRAGRIIEGFTAEEVSASVSAMRKDEYFDKPVRLQAYGHGITTSHVTAHTTFMFRDRSAIIATAVGRVPDTPPPSPSIVSHQPLSTIFHASSSGFDPITLGMDPAKYNPTAMPACNVLLEGWILETIDPYSHEQYAIPSTRCMYVGSIDYGGNIPVSVNNMLNAGLPRALLTVENSLKAQGPPSRSRWPPMSVTIPDPASQGPWSLEGTESYKVPVDQINNGDDFVMTVTVQPPSSSSKDTESLRPSLNHSDSRNTINSTRSQMFELAEDIRRGRRDLIVADIEVGAEFIKGGCEVAIRAVSLPEAYHGDGGDASILPLDFAGDKLRMPFKCSVISLAPSLLQSAALDPTTSTRHLLRFSLPTSGYEAPVNDPLTGKAAPLPRPRWLLDLINDGAVVQIRLVPRRQEPAAYMFEGVEVPIEDERKLPTRQLSLTKEPSKLKPPQLVARTTPKATSLEKPLAIAREYLPDETIVELDEADNESDVNSEVSKTPTNEPVELPQETNPEPPLDPKQPTPPTPIGRFNNLWKYTPLTRFSASAPVSKENSPVKLPTALPETRSAAVSGKASASEATTPTPGTAVARSPAPSVVRYQVPLPAVIIACIICLLVGSLLRSLLVEADFVIYSPPGTPAPEGEIWRELKRLGEWRVGRDRDLIVAFARRRG</sequence>
<protein>
    <recommendedName>
        <fullName evidence="3">START domain-containing protein</fullName>
    </recommendedName>
</protein>
<feature type="region of interest" description="Disordered" evidence="1">
    <location>
        <begin position="1510"/>
        <end position="1556"/>
    </location>
</feature>
<dbReference type="Proteomes" id="UP000279236">
    <property type="component" value="Unassembled WGS sequence"/>
</dbReference>
<dbReference type="InterPro" id="IPR023393">
    <property type="entry name" value="START-like_dom_sf"/>
</dbReference>
<keyword evidence="2" id="KW-0812">Transmembrane</keyword>
<feature type="region of interest" description="Disordered" evidence="1">
    <location>
        <begin position="1449"/>
        <end position="1495"/>
    </location>
</feature>
<dbReference type="GeneID" id="39590392"/>
<feature type="domain" description="START" evidence="3">
    <location>
        <begin position="31"/>
        <end position="241"/>
    </location>
</feature>
<reference evidence="4 5" key="1">
    <citation type="submission" date="2018-11" db="EMBL/GenBank/DDBJ databases">
        <title>Genome sequence of Apiotrichum porosum DSM 27194.</title>
        <authorList>
            <person name="Aliyu H."/>
            <person name="Gorte O."/>
            <person name="Ochsenreither K."/>
        </authorList>
    </citation>
    <scope>NUCLEOTIDE SEQUENCE [LARGE SCALE GENOMIC DNA]</scope>
    <source>
        <strain evidence="4 5">DSM 27194</strain>
    </source>
</reference>
<dbReference type="OrthoDB" id="196858at2759"/>
<dbReference type="Pfam" id="PF01852">
    <property type="entry name" value="START"/>
    <property type="match status" value="2"/>
</dbReference>
<keyword evidence="2" id="KW-0472">Membrane</keyword>
<dbReference type="CDD" id="cd00177">
    <property type="entry name" value="START"/>
    <property type="match status" value="1"/>
</dbReference>
<feature type="region of interest" description="Disordered" evidence="1">
    <location>
        <begin position="1399"/>
        <end position="1425"/>
    </location>
</feature>
<dbReference type="PANTHER" id="PTHR19308">
    <property type="entry name" value="PHOSPHATIDYLCHOLINE TRANSFER PROTEIN"/>
    <property type="match status" value="1"/>
</dbReference>
<name>A0A427XZS5_9TREE</name>
<evidence type="ECO:0000259" key="3">
    <source>
        <dbReference type="PROSITE" id="PS50848"/>
    </source>
</evidence>
<dbReference type="PROSITE" id="PS50848">
    <property type="entry name" value="START"/>
    <property type="match status" value="2"/>
</dbReference>
<evidence type="ECO:0000313" key="5">
    <source>
        <dbReference type="Proteomes" id="UP000279236"/>
    </source>
</evidence>
<dbReference type="STRING" id="105984.A0A427XZS5"/>